<dbReference type="RefSeq" id="YP_009794049.1">
    <property type="nucleotide sequence ID" value="NC_047878.1"/>
</dbReference>
<protein>
    <submittedName>
        <fullName evidence="1">Uncharacterized protein</fullName>
    </submittedName>
</protein>
<evidence type="ECO:0000313" key="1">
    <source>
        <dbReference type="EMBL" id="APL99334.1"/>
    </source>
</evidence>
<proteinExistence type="predicted"/>
<reference evidence="2" key="2">
    <citation type="journal article" date="2021" name="Viruses">
        <title>Are Bordetella bronchiseptica Siphoviruses (Genus Vojvodinavirus) Appropriate for Phage Therapy Bacterial Allies or Foes?</title>
        <authorList>
            <person name="Petrovic Fabijan A."/>
            <person name="Aleksic Sabo V."/>
            <person name="Gavric D."/>
            <person name="Doffkay Z."/>
            <person name="Rakhely G."/>
            <person name="Knezevic P."/>
        </authorList>
    </citation>
    <scope>NUCLEOTIDE SEQUENCE [LARGE SCALE GENOMIC DNA]</scope>
</reference>
<evidence type="ECO:0000313" key="2">
    <source>
        <dbReference type="Proteomes" id="UP000241807"/>
    </source>
</evidence>
<keyword evidence="2" id="KW-1185">Reference proteome</keyword>
<organism evidence="1 2">
    <name type="scientific">Bordetella phage FP1</name>
    <dbReference type="NCBI Taxonomy" id="1916125"/>
    <lineage>
        <taxon>Viruses</taxon>
        <taxon>Duplodnaviria</taxon>
        <taxon>Heunggongvirae</taxon>
        <taxon>Uroviricota</taxon>
        <taxon>Caudoviricetes</taxon>
        <taxon>Mesyanzhinovviridae</taxon>
        <taxon>Rabinowitzvirinae</taxon>
        <taxon>Vojvodinavirus</taxon>
        <taxon>Vojvodinavirus FP1</taxon>
        <taxon>Bordetella virus FP1</taxon>
    </lineage>
</organism>
<dbReference type="EMBL" id="KY000220">
    <property type="protein sequence ID" value="APL99334.1"/>
    <property type="molecule type" value="Genomic_DNA"/>
</dbReference>
<dbReference type="KEGG" id="vg:54984300"/>
<name>A0A2D0W9J9_9CAUD</name>
<sequence length="38" mass="4282">MKRALIYLVPPLLVGGFVAYCLWEIFQHIRGLLAGLPI</sequence>
<dbReference type="GeneID" id="54984300"/>
<accession>A0A2D0W9J9</accession>
<reference evidence="1 2" key="1">
    <citation type="submission" date="2016-10" db="EMBL/GenBank/DDBJ databases">
        <title>Properties of three new Bordetella phage species from family Siphoviridae.</title>
        <authorList>
            <person name="Knezevic P."/>
            <person name="Petrovic Fabijan A."/>
            <person name="Doffkay Z."/>
            <person name="Rakhely G."/>
        </authorList>
    </citation>
    <scope>NUCLEOTIDE SEQUENCE [LARGE SCALE GENOMIC DNA]</scope>
</reference>
<dbReference type="Proteomes" id="UP000241807">
    <property type="component" value="Segment"/>
</dbReference>